<reference evidence="2" key="1">
    <citation type="submission" date="2018-07" db="EMBL/GenBank/DDBJ databases">
        <authorList>
            <person name="Wilson K.M."/>
            <person name="Ely B."/>
        </authorList>
    </citation>
    <scope>NUCLEOTIDE SEQUENCE</scope>
</reference>
<dbReference type="Proteomes" id="UP000259683">
    <property type="component" value="Segment"/>
</dbReference>
<keyword evidence="1" id="KW-0812">Transmembrane</keyword>
<dbReference type="EMBL" id="MH588547">
    <property type="protein sequence ID" value="AXQ70078.1"/>
    <property type="molecule type" value="Genomic_DNA"/>
</dbReference>
<keyword evidence="1" id="KW-0472">Membrane</keyword>
<evidence type="ECO:0000256" key="1">
    <source>
        <dbReference type="SAM" id="Phobius"/>
    </source>
</evidence>
<evidence type="ECO:0000313" key="2">
    <source>
        <dbReference type="EMBL" id="AXQ70078.1"/>
    </source>
</evidence>
<feature type="transmembrane region" description="Helical" evidence="1">
    <location>
        <begin position="12"/>
        <end position="43"/>
    </location>
</feature>
<proteinExistence type="predicted"/>
<keyword evidence="1" id="KW-1133">Transmembrane helix</keyword>
<feature type="transmembrane region" description="Helical" evidence="1">
    <location>
        <begin position="49"/>
        <end position="68"/>
    </location>
</feature>
<sequence>MAYFNDRDWQMAGLMLALGMVTLFAIIGAAIGAVVALPFMLWYHDFLPLPAFLAVGAGAGVVFTGVAMRPWDILA</sequence>
<organism evidence="2 3">
    <name type="scientific">Caulobacter phage CcrSC</name>
    <dbReference type="NCBI Taxonomy" id="2283272"/>
    <lineage>
        <taxon>Viruses</taxon>
        <taxon>Duplodnaviria</taxon>
        <taxon>Heunggongvirae</taxon>
        <taxon>Uroviricota</taxon>
        <taxon>Caudoviricetes</taxon>
        <taxon>Jeanschmidtviridae</taxon>
        <taxon>Bertelyvirus</taxon>
        <taxon>Bertelyvirus SC</taxon>
    </lineage>
</organism>
<accession>A0A385EGN5</accession>
<protein>
    <submittedName>
        <fullName evidence="2">Uncharacterized protein</fullName>
    </submittedName>
</protein>
<name>A0A385EGN5_9CAUD</name>
<evidence type="ECO:0000313" key="3">
    <source>
        <dbReference type="Proteomes" id="UP000259683"/>
    </source>
</evidence>
<reference evidence="2" key="2">
    <citation type="submission" date="2021-07" db="EMBL/GenBank/DDBJ databases">
        <title>Giant CbK-like Caulobacter bacteriophages have genetically divergent genomes.</title>
        <authorList>
            <person name="Wilson K."/>
            <person name="Ely B."/>
        </authorList>
    </citation>
    <scope>NUCLEOTIDE SEQUENCE</scope>
</reference>
<gene>
    <name evidence="2" type="ORF">CcrSC_gp496</name>
</gene>
<keyword evidence="3" id="KW-1185">Reference proteome</keyword>